<evidence type="ECO:0000313" key="4">
    <source>
        <dbReference type="Proteomes" id="UP000030764"/>
    </source>
</evidence>
<keyword evidence="4" id="KW-1185">Reference proteome</keyword>
<dbReference type="InterPro" id="IPR036875">
    <property type="entry name" value="Znf_CCHC_sf"/>
</dbReference>
<gene>
    <name evidence="3" type="ORF">M513_11810</name>
</gene>
<dbReference type="SUPFAM" id="SSF57756">
    <property type="entry name" value="Retrovirus zinc finger-like domains"/>
    <property type="match status" value="1"/>
</dbReference>
<dbReference type="GO" id="GO:0008270">
    <property type="term" value="F:zinc ion binding"/>
    <property type="evidence" value="ECO:0007669"/>
    <property type="project" value="InterPro"/>
</dbReference>
<accession>A0A085LQQ4</accession>
<name>A0A085LQQ4_9BILA</name>
<feature type="region of interest" description="Disordered" evidence="1">
    <location>
        <begin position="150"/>
        <end position="175"/>
    </location>
</feature>
<dbReference type="GO" id="GO:0019899">
    <property type="term" value="F:enzyme binding"/>
    <property type="evidence" value="ECO:0007669"/>
    <property type="project" value="UniProtKB-ARBA"/>
</dbReference>
<dbReference type="AlphaFoldDB" id="A0A085LQQ4"/>
<organism evidence="3 4">
    <name type="scientific">Trichuris suis</name>
    <name type="common">pig whipworm</name>
    <dbReference type="NCBI Taxonomy" id="68888"/>
    <lineage>
        <taxon>Eukaryota</taxon>
        <taxon>Metazoa</taxon>
        <taxon>Ecdysozoa</taxon>
        <taxon>Nematoda</taxon>
        <taxon>Enoplea</taxon>
        <taxon>Dorylaimia</taxon>
        <taxon>Trichinellida</taxon>
        <taxon>Trichuridae</taxon>
        <taxon>Trichuris</taxon>
    </lineage>
</organism>
<dbReference type="SMART" id="SM00343">
    <property type="entry name" value="ZnF_C2HC"/>
    <property type="match status" value="2"/>
</dbReference>
<reference evidence="3 4" key="1">
    <citation type="journal article" date="2014" name="Nat. Genet.">
        <title>Genome and transcriptome of the porcine whipworm Trichuris suis.</title>
        <authorList>
            <person name="Jex A.R."/>
            <person name="Nejsum P."/>
            <person name="Schwarz E.M."/>
            <person name="Hu L."/>
            <person name="Young N.D."/>
            <person name="Hall R.S."/>
            <person name="Korhonen P.K."/>
            <person name="Liao S."/>
            <person name="Thamsborg S."/>
            <person name="Xia J."/>
            <person name="Xu P."/>
            <person name="Wang S."/>
            <person name="Scheerlinck J.P."/>
            <person name="Hofmann A."/>
            <person name="Sternberg P.W."/>
            <person name="Wang J."/>
            <person name="Gasser R.B."/>
        </authorList>
    </citation>
    <scope>NUCLEOTIDE SEQUENCE [LARGE SCALE GENOMIC DNA]</scope>
    <source>
        <strain evidence="3">DCEP-RM93M</strain>
    </source>
</reference>
<protein>
    <recommendedName>
        <fullName evidence="2">CCHC-type domain-containing protein</fullName>
    </recommendedName>
</protein>
<dbReference type="PANTHER" id="PTHR33198:SF20">
    <property type="entry name" value="RETROTRANSPOSON GAG DOMAIN-CONTAINING PROTEIN"/>
    <property type="match status" value="1"/>
</dbReference>
<evidence type="ECO:0000313" key="3">
    <source>
        <dbReference type="EMBL" id="KFD47300.1"/>
    </source>
</evidence>
<dbReference type="PANTHER" id="PTHR33198">
    <property type="entry name" value="ANK_REP_REGION DOMAIN-CONTAINING PROTEIN-RELATED"/>
    <property type="match status" value="1"/>
</dbReference>
<evidence type="ECO:0000256" key="1">
    <source>
        <dbReference type="SAM" id="MobiDB-lite"/>
    </source>
</evidence>
<dbReference type="EMBL" id="KL363332">
    <property type="protein sequence ID" value="KFD47300.1"/>
    <property type="molecule type" value="Genomic_DNA"/>
</dbReference>
<feature type="domain" description="CCHC-type" evidence="2">
    <location>
        <begin position="213"/>
        <end position="228"/>
    </location>
</feature>
<dbReference type="GO" id="GO:0003676">
    <property type="term" value="F:nucleic acid binding"/>
    <property type="evidence" value="ECO:0007669"/>
    <property type="project" value="InterPro"/>
</dbReference>
<dbReference type="Proteomes" id="UP000030764">
    <property type="component" value="Unassembled WGS sequence"/>
</dbReference>
<evidence type="ECO:0000259" key="2">
    <source>
        <dbReference type="SMART" id="SM00343"/>
    </source>
</evidence>
<feature type="domain" description="CCHC-type" evidence="2">
    <location>
        <begin position="193"/>
        <end position="209"/>
    </location>
</feature>
<dbReference type="InterPro" id="IPR001878">
    <property type="entry name" value="Znf_CCHC"/>
</dbReference>
<sequence length="255" mass="28102">METLACYLRILPLSALPSGSVDPKALLVNHVSPRLFSIIAEAPSYEDAMQTLKDTFERPVNEVHARHRLATRKQQPGESIDEFLRALNILSTECNFKAVSATQYREELIRDAFVSGLHSQTIRQRLLESRTCDLASCLDIARILESAQKNSEAYSAPPTPEATVAASAADTPESGHSSAQQESCLAAAPKKSRCFFCGLSKHLQSQCPAREVICYKCNKKGHYAKLRSRAKKSAAYLTVEAPRASFTRELSTRSA</sequence>
<dbReference type="Gene3D" id="4.10.60.10">
    <property type="entry name" value="Zinc finger, CCHC-type"/>
    <property type="match status" value="1"/>
</dbReference>
<proteinExistence type="predicted"/>